<dbReference type="Gene3D" id="3.90.1720.10">
    <property type="entry name" value="endopeptidase domain like (from Nostoc punctiforme)"/>
    <property type="match status" value="1"/>
</dbReference>
<dbReference type="AlphaFoldDB" id="A0A2H0RFC9"/>
<dbReference type="Gene3D" id="3.30.56.10">
    <property type="match status" value="1"/>
</dbReference>
<proteinExistence type="inferred from homology"/>
<dbReference type="InterPro" id="IPR020825">
    <property type="entry name" value="Phe-tRNA_synthase-like_B3/B4"/>
</dbReference>
<dbReference type="InterPro" id="IPR005121">
    <property type="entry name" value="Fdx_antiC-bd"/>
</dbReference>
<dbReference type="Pfam" id="PF03147">
    <property type="entry name" value="FDX-ACB"/>
    <property type="match status" value="1"/>
</dbReference>
<comment type="similarity">
    <text evidence="1">Belongs to the peptidase C40 family.</text>
</comment>
<evidence type="ECO:0000313" key="8">
    <source>
        <dbReference type="Proteomes" id="UP000228767"/>
    </source>
</evidence>
<gene>
    <name evidence="7" type="ORF">COV10_00520</name>
</gene>
<dbReference type="Gene3D" id="3.30.70.380">
    <property type="entry name" value="Ferrodoxin-fold anticodon-binding domain"/>
    <property type="match status" value="1"/>
</dbReference>
<dbReference type="PANTHER" id="PTHR10947">
    <property type="entry name" value="PHENYLALANYL-TRNA SYNTHETASE BETA CHAIN AND LEUCINE-RICH REPEAT-CONTAINING PROTEIN 47"/>
    <property type="match status" value="1"/>
</dbReference>
<dbReference type="SMART" id="SM00873">
    <property type="entry name" value="B3_4"/>
    <property type="match status" value="1"/>
</dbReference>
<dbReference type="GO" id="GO:0003723">
    <property type="term" value="F:RNA binding"/>
    <property type="evidence" value="ECO:0007669"/>
    <property type="project" value="InterPro"/>
</dbReference>
<dbReference type="SUPFAM" id="SSF56037">
    <property type="entry name" value="PheT/TilS domain"/>
    <property type="match status" value="1"/>
</dbReference>
<dbReference type="GO" id="GO:0006508">
    <property type="term" value="P:proteolysis"/>
    <property type="evidence" value="ECO:0007669"/>
    <property type="project" value="UniProtKB-KW"/>
</dbReference>
<evidence type="ECO:0000259" key="6">
    <source>
        <dbReference type="PROSITE" id="PS51935"/>
    </source>
</evidence>
<keyword evidence="4" id="KW-0788">Thiol protease</keyword>
<dbReference type="Gene3D" id="3.50.40.10">
    <property type="entry name" value="Phenylalanyl-trna Synthetase, Chain B, domain 3"/>
    <property type="match status" value="1"/>
</dbReference>
<evidence type="ECO:0000256" key="3">
    <source>
        <dbReference type="ARBA" id="ARBA00022801"/>
    </source>
</evidence>
<dbReference type="InterPro" id="IPR009061">
    <property type="entry name" value="DNA-bd_dom_put_sf"/>
</dbReference>
<organism evidence="7 8">
    <name type="scientific">Candidatus Vogelbacteria bacterium CG10_big_fil_rev_8_21_14_0_10_51_16</name>
    <dbReference type="NCBI Taxonomy" id="1975045"/>
    <lineage>
        <taxon>Bacteria</taxon>
        <taxon>Candidatus Vogeliibacteriota</taxon>
    </lineage>
</organism>
<evidence type="ECO:0000259" key="5">
    <source>
        <dbReference type="PROSITE" id="PS51447"/>
    </source>
</evidence>
<dbReference type="Pfam" id="PF03483">
    <property type="entry name" value="B3_4"/>
    <property type="match status" value="1"/>
</dbReference>
<dbReference type="InterPro" id="IPR036690">
    <property type="entry name" value="Fdx_antiC-bd_sf"/>
</dbReference>
<evidence type="ECO:0000313" key="7">
    <source>
        <dbReference type="EMBL" id="PIR45218.1"/>
    </source>
</evidence>
<feature type="domain" description="FDX-ACB" evidence="5">
    <location>
        <begin position="742"/>
        <end position="835"/>
    </location>
</feature>
<protein>
    <submittedName>
        <fullName evidence="7">Uncharacterized protein</fullName>
    </submittedName>
</protein>
<dbReference type="SUPFAM" id="SSF54001">
    <property type="entry name" value="Cysteine proteinases"/>
    <property type="match status" value="2"/>
</dbReference>
<dbReference type="GO" id="GO:0008234">
    <property type="term" value="F:cysteine-type peptidase activity"/>
    <property type="evidence" value="ECO:0007669"/>
    <property type="project" value="UniProtKB-KW"/>
</dbReference>
<accession>A0A2H0RFC9</accession>
<dbReference type="Pfam" id="PF17759">
    <property type="entry name" value="tRNA_synthFbeta"/>
    <property type="match status" value="1"/>
</dbReference>
<dbReference type="Pfam" id="PF00877">
    <property type="entry name" value="NLPC_P60"/>
    <property type="match status" value="1"/>
</dbReference>
<keyword evidence="3" id="KW-0378">Hydrolase</keyword>
<dbReference type="GO" id="GO:0004826">
    <property type="term" value="F:phenylalanine-tRNA ligase activity"/>
    <property type="evidence" value="ECO:0007669"/>
    <property type="project" value="InterPro"/>
</dbReference>
<comment type="caution">
    <text evidence="7">The sequence shown here is derived from an EMBL/GenBank/DDBJ whole genome shotgun (WGS) entry which is preliminary data.</text>
</comment>
<dbReference type="InterPro" id="IPR045864">
    <property type="entry name" value="aa-tRNA-synth_II/BPL/LPL"/>
</dbReference>
<dbReference type="PANTHER" id="PTHR10947:SF0">
    <property type="entry name" value="PHENYLALANINE--TRNA LIGASE BETA SUBUNIT"/>
    <property type="match status" value="1"/>
</dbReference>
<evidence type="ECO:0000256" key="1">
    <source>
        <dbReference type="ARBA" id="ARBA00007074"/>
    </source>
</evidence>
<feature type="domain" description="NlpC/P60" evidence="6">
    <location>
        <begin position="343"/>
        <end position="505"/>
    </location>
</feature>
<dbReference type="GO" id="GO:0009328">
    <property type="term" value="C:phenylalanine-tRNA ligase complex"/>
    <property type="evidence" value="ECO:0007669"/>
    <property type="project" value="TreeGrafter"/>
</dbReference>
<dbReference type="GO" id="GO:0006432">
    <property type="term" value="P:phenylalanyl-tRNA aminoacylation"/>
    <property type="evidence" value="ECO:0007669"/>
    <property type="project" value="InterPro"/>
</dbReference>
<name>A0A2H0RFC9_9BACT</name>
<dbReference type="InterPro" id="IPR045060">
    <property type="entry name" value="Phe-tRNA-ligase_IIc_bsu"/>
</dbReference>
<evidence type="ECO:0000256" key="4">
    <source>
        <dbReference type="ARBA" id="ARBA00022807"/>
    </source>
</evidence>
<dbReference type="Gene3D" id="3.30.930.10">
    <property type="entry name" value="Bira Bifunctional Protein, Domain 2"/>
    <property type="match status" value="1"/>
</dbReference>
<sequence length="835" mass="91457">MKISYNWLQSYFNGKLPPPEKVADALTMGSFQVESVEKIKLAGGKEDVILDIDILSHRAADALCHGGVAKEVALHLDVPYALDTFSKVKVSQEIGSPEVTVLDSVLCPRYMGRSVTNIRVATSPTWLQERLEAIGQRSINNVVDAANYVMFVLNQPLHAFDADLLAKGESGPIIEVRPAKSGEKMKTLDNKDLELTEDDLILSDGEKVLGLAGIKGAAGVGVEEGTVNLVLESANFSPRALRKSYRRVGIRTDASMRFEHGISPILAERAMEMFTALILELAGTKETKVGPVADIFPMQANPFKLGTTLSEINESLGTVLSSSEVEEILNRYKKYCGFQWKKVEPIEIALVTGKGLVGVPYKNPVRLSYDAPDYFDCSSLMAYLCAEVGVQIPRVSVDQFVFGTPVTADELCPGDLIFSNTGTVRQKPDYDGAVHETFRETVKSLYSETVDYMKGAKVPEGVDHCGMYLGNGEVLHAASEHGKVVIEKFTGSKQFANIVGYRRVLSDGERYVVTAPHERVDLRSSRGFLTGGTSADLVEEIGRVYGYDKIKSVMPPLGAPAQVNKLCYYAELLSAKLLERGCSEVMTYTFDAGPIQDSLKGDPQTAVEMRNPIAADKAYLRTNLSDGLATALARNVVNKDLLGVSQVRMFEVGHVFTTAREWLSVALAVEKVGKKHDASAEARHVLEEVLRALGVRDPVVQTSVEGVAETDLSLAIEDLPEPKTYADLPRRMARGVAYKEFSPYPFSTRDISVWVPDERAGAEVLSIAKVRAGVLLVATRLFDRFEKINEDAVRQISFAYRLVFQASDRTLEGEEVSAIMDDISADIAAKGWTVR</sequence>
<dbReference type="InterPro" id="IPR005146">
    <property type="entry name" value="B3/B4_tRNA-bd"/>
</dbReference>
<dbReference type="SUPFAM" id="SSF54991">
    <property type="entry name" value="Anticodon-binding domain of PheRS"/>
    <property type="match status" value="1"/>
</dbReference>
<dbReference type="PROSITE" id="PS51447">
    <property type="entry name" value="FDX_ACB"/>
    <property type="match status" value="1"/>
</dbReference>
<dbReference type="EMBL" id="PCYI01000003">
    <property type="protein sequence ID" value="PIR45218.1"/>
    <property type="molecule type" value="Genomic_DNA"/>
</dbReference>
<evidence type="ECO:0000256" key="2">
    <source>
        <dbReference type="ARBA" id="ARBA00022670"/>
    </source>
</evidence>
<dbReference type="PROSITE" id="PS51935">
    <property type="entry name" value="NLPC_P60"/>
    <property type="match status" value="1"/>
</dbReference>
<dbReference type="SUPFAM" id="SSF55681">
    <property type="entry name" value="Class II aaRS and biotin synthetases"/>
    <property type="match status" value="1"/>
</dbReference>
<dbReference type="InterPro" id="IPR041616">
    <property type="entry name" value="PheRS_beta_core"/>
</dbReference>
<dbReference type="InterPro" id="IPR000064">
    <property type="entry name" value="NLP_P60_dom"/>
</dbReference>
<reference evidence="7 8" key="1">
    <citation type="submission" date="2017-09" db="EMBL/GenBank/DDBJ databases">
        <title>Depth-based differentiation of microbial function through sediment-hosted aquifers and enrichment of novel symbionts in the deep terrestrial subsurface.</title>
        <authorList>
            <person name="Probst A.J."/>
            <person name="Ladd B."/>
            <person name="Jarett J.K."/>
            <person name="Geller-Mcgrath D.E."/>
            <person name="Sieber C.M."/>
            <person name="Emerson J.B."/>
            <person name="Anantharaman K."/>
            <person name="Thomas B.C."/>
            <person name="Malmstrom R."/>
            <person name="Stieglmeier M."/>
            <person name="Klingl A."/>
            <person name="Woyke T."/>
            <person name="Ryan C.M."/>
            <person name="Banfield J.F."/>
        </authorList>
    </citation>
    <scope>NUCLEOTIDE SEQUENCE [LARGE SCALE GENOMIC DNA]</scope>
    <source>
        <strain evidence="7">CG10_big_fil_rev_8_21_14_0_10_51_16</strain>
    </source>
</reference>
<dbReference type="SUPFAM" id="SSF46955">
    <property type="entry name" value="Putative DNA-binding domain"/>
    <property type="match status" value="1"/>
</dbReference>
<dbReference type="Proteomes" id="UP000228767">
    <property type="component" value="Unassembled WGS sequence"/>
</dbReference>
<keyword evidence="2" id="KW-0645">Protease</keyword>
<dbReference type="InterPro" id="IPR038765">
    <property type="entry name" value="Papain-like_cys_pep_sf"/>
</dbReference>
<dbReference type="SMART" id="SM00896">
    <property type="entry name" value="FDX-ACB"/>
    <property type="match status" value="1"/>
</dbReference>